<dbReference type="AlphaFoldDB" id="A0A914QPM5"/>
<dbReference type="GO" id="GO:0005525">
    <property type="term" value="F:GTP binding"/>
    <property type="evidence" value="ECO:0007669"/>
    <property type="project" value="UniProtKB-KW"/>
</dbReference>
<dbReference type="PANTHER" id="PTHR11711">
    <property type="entry name" value="ADP RIBOSYLATION FACTOR-RELATED"/>
    <property type="match status" value="1"/>
</dbReference>
<keyword evidence="4" id="KW-0460">Magnesium</keyword>
<organism evidence="5 6">
    <name type="scientific">Panagrolaimus davidi</name>
    <dbReference type="NCBI Taxonomy" id="227884"/>
    <lineage>
        <taxon>Eukaryota</taxon>
        <taxon>Metazoa</taxon>
        <taxon>Ecdysozoa</taxon>
        <taxon>Nematoda</taxon>
        <taxon>Chromadorea</taxon>
        <taxon>Rhabditida</taxon>
        <taxon>Tylenchina</taxon>
        <taxon>Panagrolaimomorpha</taxon>
        <taxon>Panagrolaimoidea</taxon>
        <taxon>Panagrolaimidae</taxon>
        <taxon>Panagrolaimus</taxon>
    </lineage>
</organism>
<dbReference type="Proteomes" id="UP000887578">
    <property type="component" value="Unplaced"/>
</dbReference>
<proteinExistence type="predicted"/>
<evidence type="ECO:0000313" key="6">
    <source>
        <dbReference type="WBParaSite" id="PDA_v2.g29329.t1"/>
    </source>
</evidence>
<dbReference type="GO" id="GO:0003924">
    <property type="term" value="F:GTPase activity"/>
    <property type="evidence" value="ECO:0007669"/>
    <property type="project" value="InterPro"/>
</dbReference>
<feature type="binding site" evidence="4">
    <location>
        <position position="53"/>
    </location>
    <ligand>
        <name>Mg(2+)</name>
        <dbReference type="ChEBI" id="CHEBI:18420"/>
    </ligand>
</feature>
<keyword evidence="4" id="KW-0479">Metal-binding</keyword>
<dbReference type="SUPFAM" id="SSF52540">
    <property type="entry name" value="P-loop containing nucleoside triphosphate hydrolases"/>
    <property type="match status" value="1"/>
</dbReference>
<keyword evidence="2 3" id="KW-0342">GTP-binding</keyword>
<keyword evidence="5" id="KW-1185">Reference proteome</keyword>
<dbReference type="Gene3D" id="3.40.50.300">
    <property type="entry name" value="P-loop containing nucleotide triphosphate hydrolases"/>
    <property type="match status" value="1"/>
</dbReference>
<dbReference type="GO" id="GO:0046872">
    <property type="term" value="F:metal ion binding"/>
    <property type="evidence" value="ECO:0007669"/>
    <property type="project" value="UniProtKB-KW"/>
</dbReference>
<dbReference type="InterPro" id="IPR006689">
    <property type="entry name" value="Small_GTPase_ARF/SAR"/>
</dbReference>
<dbReference type="SMART" id="SM00177">
    <property type="entry name" value="ARF"/>
    <property type="match status" value="1"/>
</dbReference>
<dbReference type="Pfam" id="PF00025">
    <property type="entry name" value="Arf"/>
    <property type="match status" value="1"/>
</dbReference>
<evidence type="ECO:0000256" key="4">
    <source>
        <dbReference type="PIRSR" id="PIRSR606689-2"/>
    </source>
</evidence>
<evidence type="ECO:0000256" key="1">
    <source>
        <dbReference type="ARBA" id="ARBA00022741"/>
    </source>
</evidence>
<evidence type="ECO:0000256" key="3">
    <source>
        <dbReference type="PIRSR" id="PIRSR606689-1"/>
    </source>
</evidence>
<evidence type="ECO:0000313" key="5">
    <source>
        <dbReference type="Proteomes" id="UP000887578"/>
    </source>
</evidence>
<keyword evidence="1 3" id="KW-0547">Nucleotide-binding</keyword>
<sequence length="190" mass="21829">MDLIIQAIQYVQYVLKPKPKPKFNILLIGLDDPGKKAIFNYLCENTSIKYQNTIGRGKLEHKKNILKIHCVGGEEANMDLLAVYFSEKKKEFMVWLIFVVKTNDNDEGTINKAKNELHRIVKGFSEPIVLIMGNDDNKLKTAAADDVVRDILDLNNLNEMTWQYRPIKSKTGDGINESIDWLVEEMKKMV</sequence>
<name>A0A914QPM5_9BILA</name>
<reference evidence="6" key="1">
    <citation type="submission" date="2022-11" db="UniProtKB">
        <authorList>
            <consortium name="WormBaseParasite"/>
        </authorList>
    </citation>
    <scope>IDENTIFICATION</scope>
</reference>
<evidence type="ECO:0000256" key="2">
    <source>
        <dbReference type="ARBA" id="ARBA00023134"/>
    </source>
</evidence>
<dbReference type="WBParaSite" id="PDA_v2.g29329.t1">
    <property type="protein sequence ID" value="PDA_v2.g29329.t1"/>
    <property type="gene ID" value="PDA_v2.g29329"/>
</dbReference>
<dbReference type="InterPro" id="IPR024156">
    <property type="entry name" value="Small_GTPase_ARF"/>
</dbReference>
<feature type="binding site" evidence="3">
    <location>
        <position position="73"/>
    </location>
    <ligand>
        <name>GTP</name>
        <dbReference type="ChEBI" id="CHEBI:37565"/>
    </ligand>
</feature>
<protein>
    <submittedName>
        <fullName evidence="6">Uncharacterized protein</fullName>
    </submittedName>
</protein>
<dbReference type="InterPro" id="IPR027417">
    <property type="entry name" value="P-loop_NTPase"/>
</dbReference>
<accession>A0A914QPM5</accession>